<protein>
    <recommendedName>
        <fullName evidence="1">AAA domain-containing protein</fullName>
    </recommendedName>
</protein>
<dbReference type="FunFam" id="3.40.50.300:FF:000285">
    <property type="entry name" value="Sporulation initiation inhibitor Soj"/>
    <property type="match status" value="1"/>
</dbReference>
<dbReference type="PANTHER" id="PTHR13696">
    <property type="entry name" value="P-LOOP CONTAINING NUCLEOSIDE TRIPHOSPHATE HYDROLASE"/>
    <property type="match status" value="1"/>
</dbReference>
<dbReference type="Pfam" id="PF13614">
    <property type="entry name" value="AAA_31"/>
    <property type="match status" value="1"/>
</dbReference>
<evidence type="ECO:0000313" key="3">
    <source>
        <dbReference type="Proteomes" id="UP000231673"/>
    </source>
</evidence>
<organism evidence="2 3">
    <name type="scientific">Candidatus Portnoybacteria bacterium CG_4_8_14_3_um_filter_44_15</name>
    <dbReference type="NCBI Taxonomy" id="1974803"/>
    <lineage>
        <taxon>Bacteria</taxon>
        <taxon>Candidatus Portnoyibacteriota</taxon>
    </lineage>
</organism>
<dbReference type="AlphaFoldDB" id="A0A2M7IEB4"/>
<accession>A0A2M7IEB4</accession>
<name>A0A2M7IEB4_9BACT</name>
<comment type="caution">
    <text evidence="2">The sequence shown here is derived from an EMBL/GenBank/DDBJ whole genome shotgun (WGS) entry which is preliminary data.</text>
</comment>
<gene>
    <name evidence="2" type="ORF">CO003_00530</name>
</gene>
<dbReference type="PIRSF" id="PIRSF009320">
    <property type="entry name" value="Nuc_binding_HP_1000"/>
    <property type="match status" value="1"/>
</dbReference>
<evidence type="ECO:0000259" key="1">
    <source>
        <dbReference type="Pfam" id="PF13614"/>
    </source>
</evidence>
<feature type="domain" description="AAA" evidence="1">
    <location>
        <begin position="3"/>
        <end position="178"/>
    </location>
</feature>
<reference evidence="3" key="1">
    <citation type="submission" date="2017-09" db="EMBL/GenBank/DDBJ databases">
        <title>Depth-based differentiation of microbial function through sediment-hosted aquifers and enrichment of novel symbionts in the deep terrestrial subsurface.</title>
        <authorList>
            <person name="Probst A.J."/>
            <person name="Ladd B."/>
            <person name="Jarett J.K."/>
            <person name="Geller-Mcgrath D.E."/>
            <person name="Sieber C.M.K."/>
            <person name="Emerson J.B."/>
            <person name="Anantharaman K."/>
            <person name="Thomas B.C."/>
            <person name="Malmstrom R."/>
            <person name="Stieglmeier M."/>
            <person name="Klingl A."/>
            <person name="Woyke T."/>
            <person name="Ryan C.M."/>
            <person name="Banfield J.F."/>
        </authorList>
    </citation>
    <scope>NUCLEOTIDE SEQUENCE [LARGE SCALE GENOMIC DNA]</scope>
</reference>
<dbReference type="SUPFAM" id="SSF52540">
    <property type="entry name" value="P-loop containing nucleoside triphosphate hydrolases"/>
    <property type="match status" value="1"/>
</dbReference>
<dbReference type="CDD" id="cd02042">
    <property type="entry name" value="ParAB_family"/>
    <property type="match status" value="1"/>
</dbReference>
<dbReference type="InterPro" id="IPR050678">
    <property type="entry name" value="DNA_Partitioning_ATPase"/>
</dbReference>
<sequence>MARIISVINQKGGTGKTTSVINVLSYLAALGKYVLLVDVDPQANATSGLGIEPRNVSLSLYHSLAGGLLPEEVVKKTGILGYDVIPSSSDLAGATIELVSAANREFKLYELLRRIRTNYDYILIDCPPSLGLLTINGLVAADEVIIPVQCEYFALEGLGQLLKTIELVQENLDSPIKIKGALLTMYDRRNRLARQVKKEVERNFPAYVFETVIPRCIRLAEAPGFGQTILQYDPRSRGARAYYQLAKEIIQLDKKK</sequence>
<proteinExistence type="predicted"/>
<dbReference type="Proteomes" id="UP000231673">
    <property type="component" value="Unassembled WGS sequence"/>
</dbReference>
<dbReference type="InterPro" id="IPR025669">
    <property type="entry name" value="AAA_dom"/>
</dbReference>
<evidence type="ECO:0000313" key="2">
    <source>
        <dbReference type="EMBL" id="PIW74843.1"/>
    </source>
</evidence>
<dbReference type="EMBL" id="PFGW01000011">
    <property type="protein sequence ID" value="PIW74843.1"/>
    <property type="molecule type" value="Genomic_DNA"/>
</dbReference>
<dbReference type="PANTHER" id="PTHR13696:SF52">
    <property type="entry name" value="PARA FAMILY PROTEIN CT_582"/>
    <property type="match status" value="1"/>
</dbReference>
<dbReference type="InterPro" id="IPR027417">
    <property type="entry name" value="P-loop_NTPase"/>
</dbReference>
<dbReference type="Gene3D" id="3.40.50.300">
    <property type="entry name" value="P-loop containing nucleotide triphosphate hydrolases"/>
    <property type="match status" value="1"/>
</dbReference>